<dbReference type="EMBL" id="JAEVHI010000001">
    <property type="protein sequence ID" value="KAG5303629.1"/>
    <property type="molecule type" value="Genomic_DNA"/>
</dbReference>
<name>A0A8H7Z9R0_AJECA</name>
<accession>A0A8H7Z9R0</accession>
<dbReference type="AlphaFoldDB" id="A0A8H7Z9R0"/>
<comment type="caution">
    <text evidence="1">The sequence shown here is derived from an EMBL/GenBank/DDBJ whole genome shotgun (WGS) entry which is preliminary data.</text>
</comment>
<protein>
    <submittedName>
        <fullName evidence="1">Uncharacterized protein</fullName>
    </submittedName>
</protein>
<proteinExistence type="predicted"/>
<sequence length="84" mass="9268">MSNDIHGPPEKSSWGAPCYQQGKKTYRQQMRFSAPITSFLINNISPLPYALLTAKIPQKVSSSNALLLLLLKVKTIPARVATQV</sequence>
<organism evidence="1 2">
    <name type="scientific">Ajellomyces capsulatus</name>
    <name type="common">Darling's disease fungus</name>
    <name type="synonym">Histoplasma capsulatum</name>
    <dbReference type="NCBI Taxonomy" id="5037"/>
    <lineage>
        <taxon>Eukaryota</taxon>
        <taxon>Fungi</taxon>
        <taxon>Dikarya</taxon>
        <taxon>Ascomycota</taxon>
        <taxon>Pezizomycotina</taxon>
        <taxon>Eurotiomycetes</taxon>
        <taxon>Eurotiomycetidae</taxon>
        <taxon>Onygenales</taxon>
        <taxon>Ajellomycetaceae</taxon>
        <taxon>Histoplasma</taxon>
    </lineage>
</organism>
<dbReference type="Proteomes" id="UP000670092">
    <property type="component" value="Unassembled WGS sequence"/>
</dbReference>
<evidence type="ECO:0000313" key="1">
    <source>
        <dbReference type="EMBL" id="KAG5303629.1"/>
    </source>
</evidence>
<evidence type="ECO:0000313" key="2">
    <source>
        <dbReference type="Proteomes" id="UP000670092"/>
    </source>
</evidence>
<dbReference type="VEuPathDB" id="FungiDB:I7I52_01680"/>
<gene>
    <name evidence="1" type="ORF">I7I52_01680</name>
</gene>
<reference evidence="1 2" key="1">
    <citation type="submission" date="2021-01" db="EMBL/GenBank/DDBJ databases">
        <title>Chromosome-level genome assembly of a human fungal pathogen reveals clustering of transcriptionally co-regulated genes.</title>
        <authorList>
            <person name="Voorhies M."/>
            <person name="Cohen S."/>
            <person name="Shea T.P."/>
            <person name="Petrus S."/>
            <person name="Munoz J.F."/>
            <person name="Poplawski S."/>
            <person name="Goldman W.E."/>
            <person name="Michael T."/>
            <person name="Cuomo C.A."/>
            <person name="Sil A."/>
            <person name="Beyhan S."/>
        </authorList>
    </citation>
    <scope>NUCLEOTIDE SEQUENCE [LARGE SCALE GENOMIC DNA]</scope>
    <source>
        <strain evidence="1 2">G184AR</strain>
    </source>
</reference>